<evidence type="ECO:0000256" key="2">
    <source>
        <dbReference type="ARBA" id="ARBA00023015"/>
    </source>
</evidence>
<gene>
    <name evidence="8" type="ORF">SMF913_13720</name>
</gene>
<proteinExistence type="predicted"/>
<dbReference type="InterPro" id="IPR058245">
    <property type="entry name" value="NreC/VraR/RcsB-like_REC"/>
</dbReference>
<dbReference type="CDD" id="cd17535">
    <property type="entry name" value="REC_NarL-like"/>
    <property type="match status" value="1"/>
</dbReference>
<sequence length="222" mass="23164">MSDAPITVIVADDQRVIRDGLVTILGALDGIRVAAAAQDGAEAVALAVEHEADVVLMDLHMPGTDGIEATRRLREQLPSTAVVVLTTYTDDDSILAALEAGAIGYLTKNASAADIHRGIAAAAAGHTILDPAAAARVMRAARRQDAGPGPADTLPDGLTGREAQVLALIAQGLSNTEIAAKLYLSRSTVKTHINQIFAKTGSRDRSQAIVYAHRHALTAPER</sequence>
<evidence type="ECO:0000256" key="5">
    <source>
        <dbReference type="PROSITE-ProRule" id="PRU00169"/>
    </source>
</evidence>
<feature type="domain" description="Response regulatory" evidence="7">
    <location>
        <begin position="7"/>
        <end position="123"/>
    </location>
</feature>
<evidence type="ECO:0000259" key="6">
    <source>
        <dbReference type="PROSITE" id="PS50043"/>
    </source>
</evidence>
<evidence type="ECO:0000313" key="9">
    <source>
        <dbReference type="Proteomes" id="UP000236520"/>
    </source>
</evidence>
<dbReference type="AlphaFoldDB" id="A0A2J7ZBQ7"/>
<dbReference type="InterPro" id="IPR001789">
    <property type="entry name" value="Sig_transdc_resp-reg_receiver"/>
</dbReference>
<protein>
    <submittedName>
        <fullName evidence="8">Transcriptional regulatory protein LiaR</fullName>
    </submittedName>
</protein>
<comment type="caution">
    <text evidence="8">The sequence shown here is derived from an EMBL/GenBank/DDBJ whole genome shotgun (WGS) entry which is preliminary data.</text>
</comment>
<name>A0A2J7ZBQ7_STRMQ</name>
<keyword evidence="3" id="KW-0238">DNA-binding</keyword>
<dbReference type="SMART" id="SM00448">
    <property type="entry name" value="REC"/>
    <property type="match status" value="1"/>
</dbReference>
<reference evidence="8 9" key="1">
    <citation type="submission" date="2015-09" db="EMBL/GenBank/DDBJ databases">
        <title>Genome sequence, genome mining and natural product profiling of a biocontrol bacterium Streptomyces malaysiensis F913.</title>
        <authorList>
            <person name="Xu Y."/>
            <person name="Wei J."/>
            <person name="Xie J."/>
            <person name="Li T."/>
            <person name="Zhou Z."/>
        </authorList>
    </citation>
    <scope>NUCLEOTIDE SEQUENCE [LARGE SCALE GENOMIC DNA]</scope>
    <source>
        <strain evidence="8 9">F913</strain>
    </source>
</reference>
<keyword evidence="4" id="KW-0804">Transcription</keyword>
<dbReference type="Proteomes" id="UP000236520">
    <property type="component" value="Unassembled WGS sequence"/>
</dbReference>
<evidence type="ECO:0000256" key="1">
    <source>
        <dbReference type="ARBA" id="ARBA00022553"/>
    </source>
</evidence>
<dbReference type="GO" id="GO:0000160">
    <property type="term" value="P:phosphorelay signal transduction system"/>
    <property type="evidence" value="ECO:0007669"/>
    <property type="project" value="InterPro"/>
</dbReference>
<dbReference type="InterPro" id="IPR000792">
    <property type="entry name" value="Tscrpt_reg_LuxR_C"/>
</dbReference>
<dbReference type="PRINTS" id="PR00038">
    <property type="entry name" value="HTHLUXR"/>
</dbReference>
<dbReference type="Pfam" id="PF00196">
    <property type="entry name" value="GerE"/>
    <property type="match status" value="1"/>
</dbReference>
<keyword evidence="2" id="KW-0805">Transcription regulation</keyword>
<dbReference type="CDD" id="cd06170">
    <property type="entry name" value="LuxR_C_like"/>
    <property type="match status" value="1"/>
</dbReference>
<dbReference type="GO" id="GO:0006355">
    <property type="term" value="P:regulation of DNA-templated transcription"/>
    <property type="evidence" value="ECO:0007669"/>
    <property type="project" value="InterPro"/>
</dbReference>
<feature type="domain" description="HTH luxR-type" evidence="6">
    <location>
        <begin position="151"/>
        <end position="216"/>
    </location>
</feature>
<keyword evidence="1 5" id="KW-0597">Phosphoprotein</keyword>
<dbReference type="Pfam" id="PF00072">
    <property type="entry name" value="Response_reg"/>
    <property type="match status" value="1"/>
</dbReference>
<accession>A0A2J7ZBQ7</accession>
<keyword evidence="9" id="KW-1185">Reference proteome</keyword>
<evidence type="ECO:0000259" key="7">
    <source>
        <dbReference type="PROSITE" id="PS50110"/>
    </source>
</evidence>
<organism evidence="8 9">
    <name type="scientific">Streptomyces malaysiensis</name>
    <dbReference type="NCBI Taxonomy" id="92644"/>
    <lineage>
        <taxon>Bacteria</taxon>
        <taxon>Bacillati</taxon>
        <taxon>Actinomycetota</taxon>
        <taxon>Actinomycetes</taxon>
        <taxon>Kitasatosporales</taxon>
        <taxon>Streptomycetaceae</taxon>
        <taxon>Streptomyces</taxon>
        <taxon>Streptomyces violaceusniger group</taxon>
    </lineage>
</organism>
<dbReference type="InterPro" id="IPR039420">
    <property type="entry name" value="WalR-like"/>
</dbReference>
<dbReference type="PANTHER" id="PTHR43214:SF24">
    <property type="entry name" value="TRANSCRIPTIONAL REGULATORY PROTEIN NARL-RELATED"/>
    <property type="match status" value="1"/>
</dbReference>
<dbReference type="SMART" id="SM00421">
    <property type="entry name" value="HTH_LUXR"/>
    <property type="match status" value="1"/>
</dbReference>
<feature type="modified residue" description="4-aspartylphosphate" evidence="5">
    <location>
        <position position="58"/>
    </location>
</feature>
<dbReference type="RefSeq" id="WP_102934799.1">
    <property type="nucleotide sequence ID" value="NZ_JBHWFD010000020.1"/>
</dbReference>
<dbReference type="PANTHER" id="PTHR43214">
    <property type="entry name" value="TWO-COMPONENT RESPONSE REGULATOR"/>
    <property type="match status" value="1"/>
</dbReference>
<dbReference type="PROSITE" id="PS50110">
    <property type="entry name" value="RESPONSE_REGULATORY"/>
    <property type="match status" value="1"/>
</dbReference>
<evidence type="ECO:0000256" key="4">
    <source>
        <dbReference type="ARBA" id="ARBA00023163"/>
    </source>
</evidence>
<evidence type="ECO:0000256" key="3">
    <source>
        <dbReference type="ARBA" id="ARBA00023125"/>
    </source>
</evidence>
<evidence type="ECO:0000313" key="8">
    <source>
        <dbReference type="EMBL" id="PNG97695.1"/>
    </source>
</evidence>
<dbReference type="EMBL" id="LJIW01000001">
    <property type="protein sequence ID" value="PNG97695.1"/>
    <property type="molecule type" value="Genomic_DNA"/>
</dbReference>
<dbReference type="SUPFAM" id="SSF52172">
    <property type="entry name" value="CheY-like"/>
    <property type="match status" value="1"/>
</dbReference>
<dbReference type="InterPro" id="IPR011006">
    <property type="entry name" value="CheY-like_superfamily"/>
</dbReference>
<dbReference type="PROSITE" id="PS50043">
    <property type="entry name" value="HTH_LUXR_2"/>
    <property type="match status" value="1"/>
</dbReference>
<dbReference type="Gene3D" id="3.40.50.2300">
    <property type="match status" value="1"/>
</dbReference>
<dbReference type="GO" id="GO:0003677">
    <property type="term" value="F:DNA binding"/>
    <property type="evidence" value="ECO:0007669"/>
    <property type="project" value="UniProtKB-KW"/>
</dbReference>